<keyword evidence="7" id="KW-0560">Oxidoreductase</keyword>
<keyword evidence="14" id="KW-1185">Reference proteome</keyword>
<comment type="subcellular location">
    <subcellularLocation>
        <location evidence="1">Membrane</location>
        <topology evidence="1">Multi-pass membrane protein</topology>
    </subcellularLocation>
</comment>
<protein>
    <submittedName>
        <fullName evidence="13">Disulfide oxidoreductase</fullName>
    </submittedName>
</protein>
<feature type="transmembrane region" description="Helical" evidence="12">
    <location>
        <begin position="62"/>
        <end position="81"/>
    </location>
</feature>
<keyword evidence="9" id="KW-1015">Disulfide bond</keyword>
<evidence type="ECO:0000256" key="9">
    <source>
        <dbReference type="ARBA" id="ARBA00023157"/>
    </source>
</evidence>
<dbReference type="Proteomes" id="UP001595715">
    <property type="component" value="Unassembled WGS sequence"/>
</dbReference>
<evidence type="ECO:0000256" key="12">
    <source>
        <dbReference type="SAM" id="Phobius"/>
    </source>
</evidence>
<evidence type="ECO:0000256" key="10">
    <source>
        <dbReference type="ARBA" id="ARBA00023186"/>
    </source>
</evidence>
<proteinExistence type="inferred from homology"/>
<keyword evidence="8 12" id="KW-0472">Membrane</keyword>
<dbReference type="Pfam" id="PF02600">
    <property type="entry name" value="DsbB"/>
    <property type="match status" value="1"/>
</dbReference>
<evidence type="ECO:0000256" key="1">
    <source>
        <dbReference type="ARBA" id="ARBA00004141"/>
    </source>
</evidence>
<keyword evidence="6 12" id="KW-1133">Transmembrane helix</keyword>
<evidence type="ECO:0000256" key="4">
    <source>
        <dbReference type="ARBA" id="ARBA00022692"/>
    </source>
</evidence>
<accession>A0ABV8K2G0</accession>
<evidence type="ECO:0000313" key="13">
    <source>
        <dbReference type="EMBL" id="MFC4100144.1"/>
    </source>
</evidence>
<evidence type="ECO:0000313" key="14">
    <source>
        <dbReference type="Proteomes" id="UP001595715"/>
    </source>
</evidence>
<dbReference type="SUPFAM" id="SSF158442">
    <property type="entry name" value="DsbB-like"/>
    <property type="match status" value="1"/>
</dbReference>
<feature type="transmembrane region" description="Helical" evidence="12">
    <location>
        <begin position="7"/>
        <end position="25"/>
    </location>
</feature>
<gene>
    <name evidence="13" type="ORF">ACFOZ8_10770</name>
</gene>
<dbReference type="Gene3D" id="1.20.1550.10">
    <property type="entry name" value="DsbB-like"/>
    <property type="match status" value="1"/>
</dbReference>
<dbReference type="InterPro" id="IPR012187">
    <property type="entry name" value="Disulphide_bond_form_BdbC"/>
</dbReference>
<dbReference type="PANTHER" id="PTHR43469:SF1">
    <property type="entry name" value="SPBETA PROPHAGE-DERIVED DISULFIDE BOND FORMATION PROTEIN B"/>
    <property type="match status" value="1"/>
</dbReference>
<evidence type="ECO:0000256" key="8">
    <source>
        <dbReference type="ARBA" id="ARBA00023136"/>
    </source>
</evidence>
<keyword evidence="11" id="KW-0676">Redox-active center</keyword>
<dbReference type="NCBIfam" id="NF002849">
    <property type="entry name" value="PRK03113.1"/>
    <property type="match status" value="1"/>
</dbReference>
<dbReference type="HAMAP" id="MF_00287">
    <property type="entry name" value="BdbC"/>
    <property type="match status" value="1"/>
</dbReference>
<name>A0ABV8K2G0_9BACL</name>
<evidence type="ECO:0000256" key="3">
    <source>
        <dbReference type="ARBA" id="ARBA00022448"/>
    </source>
</evidence>
<evidence type="ECO:0000256" key="7">
    <source>
        <dbReference type="ARBA" id="ARBA00023002"/>
    </source>
</evidence>
<evidence type="ECO:0000256" key="11">
    <source>
        <dbReference type="ARBA" id="ARBA00023284"/>
    </source>
</evidence>
<keyword evidence="10" id="KW-0143">Chaperone</keyword>
<keyword evidence="4 12" id="KW-0812">Transmembrane</keyword>
<dbReference type="EMBL" id="JBHSAM010000021">
    <property type="protein sequence ID" value="MFC4100144.1"/>
    <property type="molecule type" value="Genomic_DNA"/>
</dbReference>
<sequence length="145" mass="16205">MIKSYALYFAWVVSLVATGGSLFLSEVMDFMPCTLCWYQRILMYPLVLLLGRAAYRNDRGIIGYALPLSIIGAGFSLYHYLEQQIPALAKVLPCTQGIPCDQDYLDWFGGIVTIPFLALIAFILITIFLIVGRSAQQEPAEQEEA</sequence>
<organism evidence="13 14">
    <name type="scientific">Paenibacillus xanthanilyticus</name>
    <dbReference type="NCBI Taxonomy" id="1783531"/>
    <lineage>
        <taxon>Bacteria</taxon>
        <taxon>Bacillati</taxon>
        <taxon>Bacillota</taxon>
        <taxon>Bacilli</taxon>
        <taxon>Bacillales</taxon>
        <taxon>Paenibacillaceae</taxon>
        <taxon>Paenibacillus</taxon>
    </lineage>
</organism>
<comment type="caution">
    <text evidence="13">The sequence shown here is derived from an EMBL/GenBank/DDBJ whole genome shotgun (WGS) entry which is preliminary data.</text>
</comment>
<comment type="similarity">
    <text evidence="2">Belongs to the DsbB family. BdbC subfamily.</text>
</comment>
<evidence type="ECO:0000256" key="5">
    <source>
        <dbReference type="ARBA" id="ARBA00022982"/>
    </source>
</evidence>
<keyword evidence="3" id="KW-0813">Transport</keyword>
<reference evidence="14" key="1">
    <citation type="journal article" date="2019" name="Int. J. Syst. Evol. Microbiol.">
        <title>The Global Catalogue of Microorganisms (GCM) 10K type strain sequencing project: providing services to taxonomists for standard genome sequencing and annotation.</title>
        <authorList>
            <consortium name="The Broad Institute Genomics Platform"/>
            <consortium name="The Broad Institute Genome Sequencing Center for Infectious Disease"/>
            <person name="Wu L."/>
            <person name="Ma J."/>
        </authorList>
    </citation>
    <scope>NUCLEOTIDE SEQUENCE [LARGE SCALE GENOMIC DNA]</scope>
    <source>
        <strain evidence="14">IBRC-M 10987</strain>
    </source>
</reference>
<feature type="transmembrane region" description="Helical" evidence="12">
    <location>
        <begin position="107"/>
        <end position="131"/>
    </location>
</feature>
<keyword evidence="5" id="KW-0249">Electron transport</keyword>
<feature type="transmembrane region" description="Helical" evidence="12">
    <location>
        <begin position="37"/>
        <end position="55"/>
    </location>
</feature>
<dbReference type="PIRSF" id="PIRSF036659">
    <property type="entry name" value="BdbC"/>
    <property type="match status" value="1"/>
</dbReference>
<evidence type="ECO:0000256" key="2">
    <source>
        <dbReference type="ARBA" id="ARBA00007602"/>
    </source>
</evidence>
<dbReference type="InterPro" id="IPR023380">
    <property type="entry name" value="DsbB-like_sf"/>
</dbReference>
<evidence type="ECO:0000256" key="6">
    <source>
        <dbReference type="ARBA" id="ARBA00022989"/>
    </source>
</evidence>
<dbReference type="InterPro" id="IPR003752">
    <property type="entry name" value="DiS_bond_form_DsbB/BdbC"/>
</dbReference>
<dbReference type="RefSeq" id="WP_377718817.1">
    <property type="nucleotide sequence ID" value="NZ_JBHSAM010000021.1"/>
</dbReference>
<dbReference type="PANTHER" id="PTHR43469">
    <property type="entry name" value="DISULFIDE FORMATION PROTEIN-RELATED"/>
    <property type="match status" value="1"/>
</dbReference>